<organism evidence="1 2">
    <name type="scientific">Thermosipho japonicus</name>
    <dbReference type="NCBI Taxonomy" id="90323"/>
    <lineage>
        <taxon>Bacteria</taxon>
        <taxon>Thermotogati</taxon>
        <taxon>Thermotogota</taxon>
        <taxon>Thermotogae</taxon>
        <taxon>Thermotogales</taxon>
        <taxon>Fervidobacteriaceae</taxon>
        <taxon>Thermosipho</taxon>
    </lineage>
</organism>
<proteinExistence type="predicted"/>
<dbReference type="RefSeq" id="WP_184618898.1">
    <property type="nucleotide sequence ID" value="NZ_JACHEX010000001.1"/>
</dbReference>
<protein>
    <submittedName>
        <fullName evidence="1">Uncharacterized protein</fullName>
    </submittedName>
</protein>
<sequence>MDKVLFSLVLILIFLVIIVNINQVETTSAEELKKLPFDKRSLYIKMTELYDKLYKKNNLTIDDIKDVEELIKISSILKERKKHDFAENLKFLILTNELEKLNLTQTQRLGLYILKHKNISKEELQKLIEGEQIESWNNF</sequence>
<evidence type="ECO:0000313" key="1">
    <source>
        <dbReference type="EMBL" id="MBB6062194.1"/>
    </source>
</evidence>
<accession>A0A841GM09</accession>
<dbReference type="Proteomes" id="UP000555828">
    <property type="component" value="Unassembled WGS sequence"/>
</dbReference>
<dbReference type="EMBL" id="JACHEX010000001">
    <property type="protein sequence ID" value="MBB6062194.1"/>
    <property type="molecule type" value="Genomic_DNA"/>
</dbReference>
<reference evidence="1 2" key="1">
    <citation type="submission" date="2020-08" db="EMBL/GenBank/DDBJ databases">
        <title>Genomic Encyclopedia of Type Strains, Phase IV (KMG-IV): sequencing the most valuable type-strain genomes for metagenomic binning, comparative biology and taxonomic classification.</title>
        <authorList>
            <person name="Goeker M."/>
        </authorList>
    </citation>
    <scope>NUCLEOTIDE SEQUENCE [LARGE SCALE GENOMIC DNA]</scope>
    <source>
        <strain evidence="1 2">DSM 13481</strain>
    </source>
</reference>
<keyword evidence="2" id="KW-1185">Reference proteome</keyword>
<name>A0A841GM09_9BACT</name>
<gene>
    <name evidence="1" type="ORF">HNP65_000616</name>
</gene>
<evidence type="ECO:0000313" key="2">
    <source>
        <dbReference type="Proteomes" id="UP000555828"/>
    </source>
</evidence>
<dbReference type="AlphaFoldDB" id="A0A841GM09"/>
<comment type="caution">
    <text evidence="1">The sequence shown here is derived from an EMBL/GenBank/DDBJ whole genome shotgun (WGS) entry which is preliminary data.</text>
</comment>